<dbReference type="PROSITE" id="PS51281">
    <property type="entry name" value="TAP_C"/>
    <property type="match status" value="1"/>
</dbReference>
<protein>
    <recommendedName>
        <fullName evidence="10">mRNA export factor MEX67</fullName>
    </recommendedName>
</protein>
<evidence type="ECO:0000313" key="15">
    <source>
        <dbReference type="Proteomes" id="UP000000724"/>
    </source>
</evidence>
<comment type="similarity">
    <text evidence="2">Belongs to the NXF family.</text>
</comment>
<feature type="domain" description="NTF2" evidence="12">
    <location>
        <begin position="392"/>
        <end position="562"/>
    </location>
</feature>
<dbReference type="Pfam" id="PF22602">
    <property type="entry name" value="NXF_NTF2"/>
    <property type="match status" value="1"/>
</dbReference>
<dbReference type="BioCyc" id="PCHR:PC16G10160-MONOMER"/>
<dbReference type="InterPro" id="IPR005637">
    <property type="entry name" value="TAP_C_dom"/>
</dbReference>
<dbReference type="HOGENOM" id="CLU_024991_1_0_1"/>
<evidence type="ECO:0000256" key="4">
    <source>
        <dbReference type="ARBA" id="ARBA00022490"/>
    </source>
</evidence>
<dbReference type="InterPro" id="IPR009060">
    <property type="entry name" value="UBA-like_sf"/>
</dbReference>
<dbReference type="GO" id="GO:0005634">
    <property type="term" value="C:nucleus"/>
    <property type="evidence" value="ECO:0007669"/>
    <property type="project" value="UniProtKB-SubCell"/>
</dbReference>
<dbReference type="GeneID" id="8315886"/>
<accession>B6H923</accession>
<dbReference type="Pfam" id="PF03943">
    <property type="entry name" value="TAP_C"/>
    <property type="match status" value="1"/>
</dbReference>
<dbReference type="InterPro" id="IPR018222">
    <property type="entry name" value="Nuclear_transport_factor_2_euk"/>
</dbReference>
<dbReference type="GO" id="GO:0016973">
    <property type="term" value="P:poly(A)+ mRNA export from nucleus"/>
    <property type="evidence" value="ECO:0007669"/>
    <property type="project" value="TreeGrafter"/>
</dbReference>
<reference evidence="14 15" key="1">
    <citation type="journal article" date="2008" name="Nat. Biotechnol.">
        <title>Genome sequencing and analysis of the filamentous fungus Penicillium chrysogenum.</title>
        <authorList>
            <person name="van den Berg M.A."/>
            <person name="Albang R."/>
            <person name="Albermann K."/>
            <person name="Badger J.H."/>
            <person name="Daran J.-M."/>
            <person name="Driessen A.J.M."/>
            <person name="Garcia-Estrada C."/>
            <person name="Fedorova N.D."/>
            <person name="Harris D.M."/>
            <person name="Heijne W.H.M."/>
            <person name="Joardar V.S."/>
            <person name="Kiel J.A.K.W."/>
            <person name="Kovalchuk A."/>
            <person name="Martin J.F."/>
            <person name="Nierman W.C."/>
            <person name="Nijland J.G."/>
            <person name="Pronk J.T."/>
            <person name="Roubos J.A."/>
            <person name="van der Klei I.J."/>
            <person name="van Peij N.N.M.E."/>
            <person name="Veenhuis M."/>
            <person name="von Doehren H."/>
            <person name="Wagner C."/>
            <person name="Wortman J.R."/>
            <person name="Bovenberg R.A.L."/>
        </authorList>
    </citation>
    <scope>NUCLEOTIDE SEQUENCE [LARGE SCALE GENOMIC DNA]</scope>
    <source>
        <strain evidence="15">ATCC 28089 / DSM 1075 / NRRL 1951 / Wisconsin 54-1255</strain>
    </source>
</reference>
<evidence type="ECO:0000256" key="11">
    <source>
        <dbReference type="SAM" id="MobiDB-lite"/>
    </source>
</evidence>
<dbReference type="OrthoDB" id="25872at2759"/>
<evidence type="ECO:0000259" key="13">
    <source>
        <dbReference type="PROSITE" id="PS51281"/>
    </source>
</evidence>
<evidence type="ECO:0000313" key="14">
    <source>
        <dbReference type="EMBL" id="CAP93686.1"/>
    </source>
</evidence>
<dbReference type="Gene3D" id="1.10.8.10">
    <property type="entry name" value="DNA helicase RuvA subunit, C-terminal domain"/>
    <property type="match status" value="1"/>
</dbReference>
<dbReference type="STRING" id="500485.B6H923"/>
<evidence type="ECO:0000256" key="9">
    <source>
        <dbReference type="ARBA" id="ARBA00055253"/>
    </source>
</evidence>
<sequence>MKTMKSRRGGNDRGGIRKRGPTRTDRDGDMDMDGGGARAKRNRADKSALGGRAAGTGAGGRPSGSNRGQPRNKPIDSDLIQRAIYSADSQANVRDHKKKTGGDLELFSVRGWKSSKAASNRDGGLESLIAFLERRMNSFIKSGPRAKITKSRTEGDTLVAFVRPDLAGHMLRINNNVFAGAHVTVEAYTAANALDQELAAADPVPGSTADTKTKMTTILGKRFFPATKLLDLSKLADDPDLQAMGIFSNVSTKSKFFPALMKVWELGFKTVAERREAVESVSLADNKLSNISSVTTLAQSFPDIQYLDLSKNNIKNAQAMIGWRWKFRDLIFLDLTENEISSDPTFKDTMLKWYPKLQTLNNVQVRTPEEVAAQKRTPIPVLPPHFIDESQVGENFVRAFFPGYDNDRNGLVTSVYDDQSTFSLNVNTTAPRAGQTETAGWGEYIRKSRNLDKISHLSARMSRSFKGVEQIREVFNALPPTRHPDLIAKAEQWLIECHPVPHLPDPTGQSPTGVGGLSLMVHGQLEESVGGKIETRSFDRTFIIGPGNTPGGIRVVSEIFCLRAYGGHEAWSPEIQALFQVPQVAAPGPVPAAAPVPVATPAPPAVPAAAPSGNVAEGYGLPRPGKSDTQLQQEQMVAQMSGKSGMTFEYSEMALAGNGWNPELAWKNFEQLKVSSLEGSPFDSPWNDN</sequence>
<dbReference type="CDD" id="cd14342">
    <property type="entry name" value="UBA_TAP-C"/>
    <property type="match status" value="1"/>
</dbReference>
<evidence type="ECO:0000256" key="6">
    <source>
        <dbReference type="ARBA" id="ARBA00022737"/>
    </source>
</evidence>
<feature type="compositionally biased region" description="Gly residues" evidence="11">
    <location>
        <begin position="52"/>
        <end position="62"/>
    </location>
</feature>
<dbReference type="SUPFAM" id="SSF46934">
    <property type="entry name" value="UBA-like"/>
    <property type="match status" value="1"/>
</dbReference>
<keyword evidence="6" id="KW-0677">Repeat</keyword>
<dbReference type="Gene3D" id="3.10.450.50">
    <property type="match status" value="1"/>
</dbReference>
<evidence type="ECO:0000256" key="3">
    <source>
        <dbReference type="ARBA" id="ARBA00022448"/>
    </source>
</evidence>
<dbReference type="InterPro" id="IPR032675">
    <property type="entry name" value="LRR_dom_sf"/>
</dbReference>
<keyword evidence="3" id="KW-0813">Transport</keyword>
<keyword evidence="7" id="KW-0509">mRNA transport</keyword>
<dbReference type="SUPFAM" id="SSF54427">
    <property type="entry name" value="NTF2-like"/>
    <property type="match status" value="1"/>
</dbReference>
<proteinExistence type="inferred from homology"/>
<keyword evidence="5" id="KW-0433">Leucine-rich repeat</keyword>
<dbReference type="KEGG" id="pcs:N7525_010734"/>
<evidence type="ECO:0000256" key="5">
    <source>
        <dbReference type="ARBA" id="ARBA00022614"/>
    </source>
</evidence>
<dbReference type="VEuPathDB" id="FungiDB:PCH_Pc16g10160"/>
<dbReference type="SUPFAM" id="SSF52058">
    <property type="entry name" value="L domain-like"/>
    <property type="match status" value="1"/>
</dbReference>
<dbReference type="EMBL" id="AM920431">
    <property type="protein sequence ID" value="CAP93686.1"/>
    <property type="molecule type" value="Genomic_DNA"/>
</dbReference>
<comment type="function">
    <text evidence="9">Involved in the export of mRNA from the nucleus to the cytoplasm.</text>
</comment>
<dbReference type="PANTHER" id="PTHR10662">
    <property type="entry name" value="NUCLEAR RNA EXPORT FACTOR"/>
    <property type="match status" value="1"/>
</dbReference>
<evidence type="ECO:0000256" key="2">
    <source>
        <dbReference type="ARBA" id="ARBA00009285"/>
    </source>
</evidence>
<keyword evidence="15" id="KW-1185">Reference proteome</keyword>
<dbReference type="InterPro" id="IPR032710">
    <property type="entry name" value="NTF2-like_dom_sf"/>
</dbReference>
<evidence type="ECO:0000256" key="7">
    <source>
        <dbReference type="ARBA" id="ARBA00022816"/>
    </source>
</evidence>
<dbReference type="OMA" id="YGGHEAW"/>
<keyword evidence="8" id="KW-0539">Nucleus</keyword>
<evidence type="ECO:0000256" key="10">
    <source>
        <dbReference type="ARBA" id="ARBA00069694"/>
    </source>
</evidence>
<evidence type="ECO:0000256" key="1">
    <source>
        <dbReference type="ARBA" id="ARBA00004123"/>
    </source>
</evidence>
<feature type="domain" description="TAP-C" evidence="13">
    <location>
        <begin position="631"/>
        <end position="685"/>
    </location>
</feature>
<dbReference type="InterPro" id="IPR002075">
    <property type="entry name" value="NTF2_dom"/>
</dbReference>
<dbReference type="SMART" id="SM00804">
    <property type="entry name" value="TAP_C"/>
    <property type="match status" value="1"/>
</dbReference>
<dbReference type="InterPro" id="IPR030217">
    <property type="entry name" value="NXF_fam"/>
</dbReference>
<feature type="region of interest" description="Disordered" evidence="11">
    <location>
        <begin position="1"/>
        <end position="77"/>
    </location>
</feature>
<dbReference type="PANTHER" id="PTHR10662:SF22">
    <property type="entry name" value="NUCLEAR RNA EXPORT FACTOR 1"/>
    <property type="match status" value="1"/>
</dbReference>
<dbReference type="Proteomes" id="UP000000724">
    <property type="component" value="Contig Pc00c16"/>
</dbReference>
<evidence type="ECO:0000259" key="12">
    <source>
        <dbReference type="PROSITE" id="PS50177"/>
    </source>
</evidence>
<dbReference type="AlphaFoldDB" id="B6H923"/>
<organism evidence="14 15">
    <name type="scientific">Penicillium rubens (strain ATCC 28089 / DSM 1075 / NRRL 1951 / Wisconsin 54-1255)</name>
    <name type="common">Penicillium chrysogenum</name>
    <dbReference type="NCBI Taxonomy" id="500485"/>
    <lineage>
        <taxon>Eukaryota</taxon>
        <taxon>Fungi</taxon>
        <taxon>Dikarya</taxon>
        <taxon>Ascomycota</taxon>
        <taxon>Pezizomycotina</taxon>
        <taxon>Eurotiomycetes</taxon>
        <taxon>Eurotiomycetidae</taxon>
        <taxon>Eurotiales</taxon>
        <taxon>Aspergillaceae</taxon>
        <taxon>Penicillium</taxon>
        <taxon>Penicillium chrysogenum species complex</taxon>
    </lineage>
</organism>
<gene>
    <name evidence="14" type="ORF">Pc16g10160</name>
    <name evidence="14" type="ORF">PCH_Pc16g10160</name>
</gene>
<evidence type="ECO:0000256" key="8">
    <source>
        <dbReference type="ARBA" id="ARBA00023242"/>
    </source>
</evidence>
<dbReference type="GO" id="GO:0003723">
    <property type="term" value="F:RNA binding"/>
    <property type="evidence" value="ECO:0007669"/>
    <property type="project" value="TreeGrafter"/>
</dbReference>
<dbReference type="Gene3D" id="3.80.10.10">
    <property type="entry name" value="Ribonuclease Inhibitor"/>
    <property type="match status" value="1"/>
</dbReference>
<name>B6H923_PENRW</name>
<keyword evidence="4" id="KW-0963">Cytoplasm</keyword>
<dbReference type="FunFam" id="3.10.450.50:FF:000013">
    <property type="entry name" value="mRNA export factor mex67"/>
    <property type="match status" value="1"/>
</dbReference>
<dbReference type="FunFam" id="3.80.10.10:FF:000296">
    <property type="entry name" value="mRNA export factor MEX67"/>
    <property type="match status" value="1"/>
</dbReference>
<comment type="subcellular location">
    <subcellularLocation>
        <location evidence="1">Nucleus</location>
    </subcellularLocation>
</comment>
<dbReference type="PROSITE" id="PS50177">
    <property type="entry name" value="NTF2_DOMAIN"/>
    <property type="match status" value="1"/>
</dbReference>
<dbReference type="eggNOG" id="KOG3763">
    <property type="taxonomic scope" value="Eukaryota"/>
</dbReference>